<evidence type="ECO:0000313" key="2">
    <source>
        <dbReference type="EMBL" id="RVE56569.1"/>
    </source>
</evidence>
<organism evidence="2 3">
    <name type="scientific">Oryzias javanicus</name>
    <name type="common">Javanese ricefish</name>
    <name type="synonym">Aplocheilus javanicus</name>
    <dbReference type="NCBI Taxonomy" id="123683"/>
    <lineage>
        <taxon>Eukaryota</taxon>
        <taxon>Metazoa</taxon>
        <taxon>Chordata</taxon>
        <taxon>Craniata</taxon>
        <taxon>Vertebrata</taxon>
        <taxon>Euteleostomi</taxon>
        <taxon>Actinopterygii</taxon>
        <taxon>Neopterygii</taxon>
        <taxon>Teleostei</taxon>
        <taxon>Neoteleostei</taxon>
        <taxon>Acanthomorphata</taxon>
        <taxon>Ovalentaria</taxon>
        <taxon>Atherinomorphae</taxon>
        <taxon>Beloniformes</taxon>
        <taxon>Adrianichthyidae</taxon>
        <taxon>Oryziinae</taxon>
        <taxon>Oryzias</taxon>
    </lineage>
</organism>
<dbReference type="Proteomes" id="UP000283210">
    <property type="component" value="Chromosome 23"/>
</dbReference>
<feature type="region of interest" description="Disordered" evidence="1">
    <location>
        <begin position="29"/>
        <end position="80"/>
    </location>
</feature>
<gene>
    <name evidence="2" type="ORF">OJAV_G00222490</name>
</gene>
<keyword evidence="3" id="KW-1185">Reference proteome</keyword>
<evidence type="ECO:0000256" key="1">
    <source>
        <dbReference type="SAM" id="MobiDB-lite"/>
    </source>
</evidence>
<proteinExistence type="predicted"/>
<accession>A0A437C2F4</accession>
<dbReference type="EMBL" id="CM012459">
    <property type="protein sequence ID" value="RVE56569.1"/>
    <property type="molecule type" value="Genomic_DNA"/>
</dbReference>
<feature type="compositionally biased region" description="Basic and acidic residues" evidence="1">
    <location>
        <begin position="37"/>
        <end position="47"/>
    </location>
</feature>
<protein>
    <submittedName>
        <fullName evidence="2">Uncharacterized protein</fullName>
    </submittedName>
</protein>
<sequence length="80" mass="8808">MFVSGACNPSLLSSREVAAAREDPRCSLIQAGTQKPHSGERRKEKTGVIRKGKKPSRRVSSCDSDRRTGLRRHGYHGNGM</sequence>
<reference evidence="2 3" key="2">
    <citation type="submission" date="2019-01" db="EMBL/GenBank/DDBJ databases">
        <title>A chromosome length genome reference of the Java medaka (oryzias javanicus).</title>
        <authorList>
            <person name="Herpin A."/>
            <person name="Takehana Y."/>
            <person name="Naruse K."/>
            <person name="Ansai S."/>
            <person name="Kawaguchi M."/>
        </authorList>
    </citation>
    <scope>NUCLEOTIDE SEQUENCE [LARGE SCALE GENOMIC DNA]</scope>
    <source>
        <strain evidence="2">RS831</strain>
        <tissue evidence="2">Whole body</tissue>
    </source>
</reference>
<reference evidence="2 3" key="1">
    <citation type="submission" date="2018-11" db="EMBL/GenBank/DDBJ databases">
        <authorList>
            <person name="Lopez-Roques C."/>
            <person name="Donnadieu C."/>
            <person name="Bouchez O."/>
            <person name="Klopp C."/>
            <person name="Cabau C."/>
            <person name="Zahm M."/>
        </authorList>
    </citation>
    <scope>NUCLEOTIDE SEQUENCE [LARGE SCALE GENOMIC DNA]</scope>
    <source>
        <strain evidence="2">RS831</strain>
        <tissue evidence="2">Whole body</tissue>
    </source>
</reference>
<dbReference type="AlphaFoldDB" id="A0A437C2F4"/>
<feature type="compositionally biased region" description="Basic residues" evidence="1">
    <location>
        <begin position="69"/>
        <end position="80"/>
    </location>
</feature>
<feature type="compositionally biased region" description="Basic residues" evidence="1">
    <location>
        <begin position="48"/>
        <end position="57"/>
    </location>
</feature>
<name>A0A437C2F4_ORYJA</name>
<evidence type="ECO:0000313" key="3">
    <source>
        <dbReference type="Proteomes" id="UP000283210"/>
    </source>
</evidence>